<evidence type="ECO:0000256" key="13">
    <source>
        <dbReference type="ARBA" id="ARBA00023137"/>
    </source>
</evidence>
<dbReference type="InterPro" id="IPR005702">
    <property type="entry name" value="Wzc-like_C"/>
</dbReference>
<dbReference type="InterPro" id="IPR027417">
    <property type="entry name" value="P-loop_NTPase"/>
</dbReference>
<dbReference type="NCBIfam" id="TIGR01007">
    <property type="entry name" value="eps_fam"/>
    <property type="match status" value="1"/>
</dbReference>
<keyword evidence="9" id="KW-0418">Kinase</keyword>
<evidence type="ECO:0000313" key="19">
    <source>
        <dbReference type="Proteomes" id="UP000222106"/>
    </source>
</evidence>
<comment type="subcellular location">
    <subcellularLocation>
        <location evidence="1">Cell membrane</location>
        <topology evidence="1">Multi-pass membrane protein</topology>
    </subcellularLocation>
</comment>
<feature type="region of interest" description="Disordered" evidence="15">
    <location>
        <begin position="464"/>
        <end position="500"/>
    </location>
</feature>
<dbReference type="CDD" id="cd05387">
    <property type="entry name" value="BY-kinase"/>
    <property type="match status" value="1"/>
</dbReference>
<evidence type="ECO:0000256" key="9">
    <source>
        <dbReference type="ARBA" id="ARBA00022777"/>
    </source>
</evidence>
<keyword evidence="12 16" id="KW-0472">Membrane</keyword>
<evidence type="ECO:0000256" key="14">
    <source>
        <dbReference type="ARBA" id="ARBA00051245"/>
    </source>
</evidence>
<keyword evidence="11 16" id="KW-1133">Transmembrane helix</keyword>
<evidence type="ECO:0000313" key="18">
    <source>
        <dbReference type="EMBL" id="PFG39007.1"/>
    </source>
</evidence>
<dbReference type="InterPro" id="IPR033756">
    <property type="entry name" value="YlxH/NBP35"/>
</dbReference>
<dbReference type="Proteomes" id="UP000222106">
    <property type="component" value="Unassembled WGS sequence"/>
</dbReference>
<keyword evidence="7 16" id="KW-0812">Transmembrane</keyword>
<dbReference type="Pfam" id="PF10609">
    <property type="entry name" value="ParA"/>
    <property type="match status" value="1"/>
</dbReference>
<proteinExistence type="inferred from homology"/>
<accession>A0A2A9EIV3</accession>
<dbReference type="GO" id="GO:0005886">
    <property type="term" value="C:plasma membrane"/>
    <property type="evidence" value="ECO:0007669"/>
    <property type="project" value="UniProtKB-SubCell"/>
</dbReference>
<dbReference type="GO" id="GO:0005524">
    <property type="term" value="F:ATP binding"/>
    <property type="evidence" value="ECO:0007669"/>
    <property type="project" value="UniProtKB-KW"/>
</dbReference>
<reference evidence="18 19" key="1">
    <citation type="submission" date="2017-10" db="EMBL/GenBank/DDBJ databases">
        <title>Sequencing the genomes of 1000 actinobacteria strains.</title>
        <authorList>
            <person name="Klenk H.-P."/>
        </authorList>
    </citation>
    <scope>NUCLEOTIDE SEQUENCE [LARGE SCALE GENOMIC DNA]</scope>
    <source>
        <strain evidence="18 19">DSM 21838</strain>
    </source>
</reference>
<dbReference type="PANTHER" id="PTHR32309:SF31">
    <property type="entry name" value="CAPSULAR EXOPOLYSACCHARIDE FAMILY"/>
    <property type="match status" value="1"/>
</dbReference>
<evidence type="ECO:0000256" key="15">
    <source>
        <dbReference type="SAM" id="MobiDB-lite"/>
    </source>
</evidence>
<organism evidence="18 19">
    <name type="scientific">Georgenia soli</name>
    <dbReference type="NCBI Taxonomy" id="638953"/>
    <lineage>
        <taxon>Bacteria</taxon>
        <taxon>Bacillati</taxon>
        <taxon>Actinomycetota</taxon>
        <taxon>Actinomycetes</taxon>
        <taxon>Micrococcales</taxon>
        <taxon>Bogoriellaceae</taxon>
        <taxon>Georgenia</taxon>
    </lineage>
</organism>
<feature type="transmembrane region" description="Helical" evidence="16">
    <location>
        <begin position="28"/>
        <end position="49"/>
    </location>
</feature>
<comment type="similarity">
    <text evidence="2">Belongs to the CpsC/CapA family.</text>
</comment>
<keyword evidence="6" id="KW-0808">Transferase</keyword>
<evidence type="ECO:0000256" key="5">
    <source>
        <dbReference type="ARBA" id="ARBA00022475"/>
    </source>
</evidence>
<dbReference type="FunFam" id="3.40.50.300:FF:000527">
    <property type="entry name" value="Tyrosine-protein kinase etk"/>
    <property type="match status" value="1"/>
</dbReference>
<evidence type="ECO:0000256" key="1">
    <source>
        <dbReference type="ARBA" id="ARBA00004651"/>
    </source>
</evidence>
<evidence type="ECO:0000256" key="6">
    <source>
        <dbReference type="ARBA" id="ARBA00022679"/>
    </source>
</evidence>
<dbReference type="Pfam" id="PF02706">
    <property type="entry name" value="Wzz"/>
    <property type="match status" value="1"/>
</dbReference>
<keyword evidence="13" id="KW-0829">Tyrosine-protein kinase</keyword>
<dbReference type="SUPFAM" id="SSF52540">
    <property type="entry name" value="P-loop containing nucleoside triphosphate hydrolases"/>
    <property type="match status" value="1"/>
</dbReference>
<dbReference type="InterPro" id="IPR050445">
    <property type="entry name" value="Bact_polysacc_biosynth/exp"/>
</dbReference>
<dbReference type="EMBL" id="PDJI01000004">
    <property type="protein sequence ID" value="PFG39007.1"/>
    <property type="molecule type" value="Genomic_DNA"/>
</dbReference>
<keyword evidence="10" id="KW-0067">ATP-binding</keyword>
<comment type="catalytic activity">
    <reaction evidence="14">
        <text>L-tyrosyl-[protein] + ATP = O-phospho-L-tyrosyl-[protein] + ADP + H(+)</text>
        <dbReference type="Rhea" id="RHEA:10596"/>
        <dbReference type="Rhea" id="RHEA-COMP:10136"/>
        <dbReference type="Rhea" id="RHEA-COMP:20101"/>
        <dbReference type="ChEBI" id="CHEBI:15378"/>
        <dbReference type="ChEBI" id="CHEBI:30616"/>
        <dbReference type="ChEBI" id="CHEBI:46858"/>
        <dbReference type="ChEBI" id="CHEBI:61978"/>
        <dbReference type="ChEBI" id="CHEBI:456216"/>
        <dbReference type="EC" id="2.7.10.2"/>
    </reaction>
</comment>
<evidence type="ECO:0000256" key="10">
    <source>
        <dbReference type="ARBA" id="ARBA00022840"/>
    </source>
</evidence>
<name>A0A2A9EIV3_9MICO</name>
<dbReference type="GO" id="GO:0042802">
    <property type="term" value="F:identical protein binding"/>
    <property type="evidence" value="ECO:0007669"/>
    <property type="project" value="UniProtKB-ARBA"/>
</dbReference>
<evidence type="ECO:0000256" key="12">
    <source>
        <dbReference type="ARBA" id="ARBA00023136"/>
    </source>
</evidence>
<keyword evidence="19" id="KW-1185">Reference proteome</keyword>
<evidence type="ECO:0000256" key="4">
    <source>
        <dbReference type="ARBA" id="ARBA00011903"/>
    </source>
</evidence>
<evidence type="ECO:0000259" key="17">
    <source>
        <dbReference type="Pfam" id="PF02706"/>
    </source>
</evidence>
<feature type="domain" description="Polysaccharide chain length determinant N-terminal" evidence="17">
    <location>
        <begin position="15"/>
        <end position="103"/>
    </location>
</feature>
<evidence type="ECO:0000256" key="2">
    <source>
        <dbReference type="ARBA" id="ARBA00006683"/>
    </source>
</evidence>
<evidence type="ECO:0000256" key="8">
    <source>
        <dbReference type="ARBA" id="ARBA00022741"/>
    </source>
</evidence>
<dbReference type="PANTHER" id="PTHR32309">
    <property type="entry name" value="TYROSINE-PROTEIN KINASE"/>
    <property type="match status" value="1"/>
</dbReference>
<evidence type="ECO:0000256" key="16">
    <source>
        <dbReference type="SAM" id="Phobius"/>
    </source>
</evidence>
<evidence type="ECO:0000256" key="11">
    <source>
        <dbReference type="ARBA" id="ARBA00022989"/>
    </source>
</evidence>
<evidence type="ECO:0000256" key="3">
    <source>
        <dbReference type="ARBA" id="ARBA00007316"/>
    </source>
</evidence>
<sequence length="500" mass="52962">MGDWRRLLTKRGTSVELNEYISILRKRWISVAIIALATLAATAAVTLLMTPKYSASNRMFFAVEAGDSVSDLAQGSTFTERQMTSYAEVATSPLVLEPVIEDLGLSVTTAGLADALTVTVPPETVILEITATDQNPELAAEIANAVAEELTVAVGDLSPARQDGTEAVRATVTSPAVAPTEPSSPNVTRNLALGLVLGLMLGVGVALLREMLDTKVRNERDINTVTETSVIGTVGFDPAGVEQPVFMYDDPTGQRAEAVRRLRTNLQFVDLADRPGSIVVTSSVPGEGKSTTAINLAVALADSGARVVLVDADLRRPSIADYMGLEGRVGLTTVLIGRAEIGDVVHPWRDTSLDILPSGQIPPNPSELLGSRAMATLLGTLTQSYDMVLIDSPPLLPVTDAAVLTKLAGGALVVAGADRIHKAQLAESLDNLENVDARVLGIVLNKVEQKGRDGYEYTYESYSAVDSSGQPVPRPDRRLAPGSRTATWPGKPLAAHSRRS</sequence>
<comment type="caution">
    <text evidence="18">The sequence shown here is derived from an EMBL/GenBank/DDBJ whole genome shotgun (WGS) entry which is preliminary data.</text>
</comment>
<dbReference type="Gene3D" id="3.40.50.300">
    <property type="entry name" value="P-loop containing nucleotide triphosphate hydrolases"/>
    <property type="match status" value="1"/>
</dbReference>
<comment type="similarity">
    <text evidence="3">Belongs to the CpsD/CapB family.</text>
</comment>
<dbReference type="EC" id="2.7.10.2" evidence="4"/>
<keyword evidence="8" id="KW-0547">Nucleotide-binding</keyword>
<protein>
    <recommendedName>
        <fullName evidence="4">non-specific protein-tyrosine kinase</fullName>
        <ecNumber evidence="4">2.7.10.2</ecNumber>
    </recommendedName>
</protein>
<dbReference type="AlphaFoldDB" id="A0A2A9EIV3"/>
<dbReference type="InterPro" id="IPR003856">
    <property type="entry name" value="LPS_length_determ_N"/>
</dbReference>
<keyword evidence="5" id="KW-1003">Cell membrane</keyword>
<gene>
    <name evidence="18" type="ORF">ATJ97_1501</name>
</gene>
<evidence type="ECO:0000256" key="7">
    <source>
        <dbReference type="ARBA" id="ARBA00022692"/>
    </source>
</evidence>
<dbReference type="GO" id="GO:0004715">
    <property type="term" value="F:non-membrane spanning protein tyrosine kinase activity"/>
    <property type="evidence" value="ECO:0007669"/>
    <property type="project" value="UniProtKB-EC"/>
</dbReference>